<feature type="compositionally biased region" description="Polar residues" evidence="1">
    <location>
        <begin position="1"/>
        <end position="22"/>
    </location>
</feature>
<sequence length="109" mass="11872">MSSSNTPNKQAITPNERQSILRTTITPPSSTTSGNHPDPSLSSSSSSSVTQRKLSHLNSQMAQLNANLCDFNDLLVTTCSQYQSIEKLGKIHASIFMAGHTVFEDENFN</sequence>
<dbReference type="eggNOG" id="ENOG502SGDH">
    <property type="taxonomic scope" value="Eukaryota"/>
</dbReference>
<dbReference type="AlphaFoldDB" id="B9WAL7"/>
<dbReference type="Pfam" id="PF08227">
    <property type="entry name" value="DASH_Hsk3"/>
    <property type="match status" value="1"/>
</dbReference>
<dbReference type="GO" id="GO:0051010">
    <property type="term" value="F:microtubule plus-end binding"/>
    <property type="evidence" value="ECO:0007669"/>
    <property type="project" value="TreeGrafter"/>
</dbReference>
<name>B9WAL7_CANDC</name>
<organism evidence="3 4">
    <name type="scientific">Candida dubliniensis (strain CD36 / ATCC MYA-646 / CBS 7987 / NCPF 3949 / NRRL Y-17841)</name>
    <name type="common">Yeast</name>
    <dbReference type="NCBI Taxonomy" id="573826"/>
    <lineage>
        <taxon>Eukaryota</taxon>
        <taxon>Fungi</taxon>
        <taxon>Dikarya</taxon>
        <taxon>Ascomycota</taxon>
        <taxon>Saccharomycotina</taxon>
        <taxon>Pichiomycetes</taxon>
        <taxon>Debaryomycetaceae</taxon>
        <taxon>Candida/Lodderomyces clade</taxon>
        <taxon>Candida</taxon>
    </lineage>
</organism>
<dbReference type="RefSeq" id="XP_002418137.1">
    <property type="nucleotide sequence ID" value="XM_002418092.1"/>
</dbReference>
<dbReference type="KEGG" id="cdu:CD36_16570"/>
<dbReference type="PANTHER" id="PTHR28289:SF1">
    <property type="entry name" value="DASH COMPLEX SUBUNIT HSK3"/>
    <property type="match status" value="1"/>
</dbReference>
<dbReference type="InterPro" id="IPR013183">
    <property type="entry name" value="Hsk3-like"/>
</dbReference>
<dbReference type="GO" id="GO:0008608">
    <property type="term" value="P:attachment of spindle microtubules to kinetochore"/>
    <property type="evidence" value="ECO:0007669"/>
    <property type="project" value="InterPro"/>
</dbReference>
<dbReference type="EMBL" id="FM992689">
    <property type="protein sequence ID" value="CAX43437.1"/>
    <property type="molecule type" value="Genomic_DNA"/>
</dbReference>
<keyword evidence="4" id="KW-1185">Reference proteome</keyword>
<evidence type="ECO:0000313" key="4">
    <source>
        <dbReference type="Proteomes" id="UP000002605"/>
    </source>
</evidence>
<feature type="region of interest" description="Disordered" evidence="1">
    <location>
        <begin position="1"/>
        <end position="54"/>
    </location>
</feature>
<dbReference type="VEuPathDB" id="FungiDB:CD36_16570"/>
<dbReference type="GeneID" id="8045704"/>
<dbReference type="HOGENOM" id="CLU_2222872_0_0_1"/>
<dbReference type="OrthoDB" id="3358869at2759"/>
<evidence type="ECO:0000313" key="3">
    <source>
        <dbReference type="EMBL" id="CAX43437.1"/>
    </source>
</evidence>
<dbReference type="InterPro" id="IPR042332">
    <property type="entry name" value="Hsk3"/>
</dbReference>
<dbReference type="GO" id="GO:0042729">
    <property type="term" value="C:DASH complex"/>
    <property type="evidence" value="ECO:0007669"/>
    <property type="project" value="TreeGrafter"/>
</dbReference>
<dbReference type="CGD" id="CAL0000160343">
    <property type="gene designation" value="Cd36_16570"/>
</dbReference>
<proteinExistence type="predicted"/>
<dbReference type="Proteomes" id="UP000002605">
    <property type="component" value="Chromosome 2"/>
</dbReference>
<accession>B9WAL7</accession>
<evidence type="ECO:0000313" key="2">
    <source>
        <dbReference type="CGD" id="CAL0000160343"/>
    </source>
</evidence>
<dbReference type="PANTHER" id="PTHR28289">
    <property type="entry name" value="DASH COMPLEX SUBUNIT HSK3"/>
    <property type="match status" value="1"/>
</dbReference>
<protein>
    <submittedName>
        <fullName evidence="3">Uncharacterized protein</fullName>
    </submittedName>
</protein>
<reference evidence="3 4" key="1">
    <citation type="journal article" date="2009" name="Genome Res.">
        <title>Comparative genomics of the fungal pathogens Candida dubliniensis and Candida albicans.</title>
        <authorList>
            <person name="Jackson A.P."/>
            <person name="Gamble J.A."/>
            <person name="Yeomans T."/>
            <person name="Moran G.P."/>
            <person name="Saunders D."/>
            <person name="Harris D."/>
            <person name="Aslett M."/>
            <person name="Barrell J.F."/>
            <person name="Butler G."/>
            <person name="Citiulo F."/>
            <person name="Coleman D.C."/>
            <person name="de Groot P.W.J."/>
            <person name="Goodwin T.J."/>
            <person name="Quail M.A."/>
            <person name="McQuillan J."/>
            <person name="Munro C.A."/>
            <person name="Pain A."/>
            <person name="Poulter R.T."/>
            <person name="Rajandream M.A."/>
            <person name="Renauld H."/>
            <person name="Spiering M.J."/>
            <person name="Tivey A."/>
            <person name="Gow N.A.R."/>
            <person name="Barrell B."/>
            <person name="Sullivan D.J."/>
            <person name="Berriman M."/>
        </authorList>
    </citation>
    <scope>NUCLEOTIDE SEQUENCE [LARGE SCALE GENOMIC DNA]</scope>
    <source>
        <strain evidence="4">CD36 / ATCC MYA-646 / CBS 7987 / NCPF 3949 / NRRL Y-17841</strain>
    </source>
</reference>
<evidence type="ECO:0000256" key="1">
    <source>
        <dbReference type="SAM" id="MobiDB-lite"/>
    </source>
</evidence>
<gene>
    <name evidence="2" type="ordered locus">Cd36_16570</name>
    <name evidence="3" type="ORF">CD36_16570</name>
</gene>
<feature type="compositionally biased region" description="Low complexity" evidence="1">
    <location>
        <begin position="23"/>
        <end position="33"/>
    </location>
</feature>